<accession>A0A2A9DYS3</accession>
<feature type="transmembrane region" description="Helical" evidence="2">
    <location>
        <begin position="107"/>
        <end position="127"/>
    </location>
</feature>
<reference evidence="3 4" key="1">
    <citation type="submission" date="2017-10" db="EMBL/GenBank/DDBJ databases">
        <title>Sequencing the genomes of 1000 actinobacteria strains.</title>
        <authorList>
            <person name="Klenk H.-P."/>
        </authorList>
    </citation>
    <scope>NUCLEOTIDE SEQUENCE [LARGE SCALE GENOMIC DNA]</scope>
    <source>
        <strain evidence="3 4">DSM 21798</strain>
    </source>
</reference>
<keyword evidence="2" id="KW-1133">Transmembrane helix</keyword>
<evidence type="ECO:0000256" key="1">
    <source>
        <dbReference type="SAM" id="MobiDB-lite"/>
    </source>
</evidence>
<dbReference type="Proteomes" id="UP000221369">
    <property type="component" value="Unassembled WGS sequence"/>
</dbReference>
<gene>
    <name evidence="3" type="ORF">ATJ78_2723</name>
</gene>
<keyword evidence="2" id="KW-0472">Membrane</keyword>
<organism evidence="3 4">
    <name type="scientific">Paramicrobacterium agarici</name>
    <dbReference type="NCBI Taxonomy" id="630514"/>
    <lineage>
        <taxon>Bacteria</taxon>
        <taxon>Bacillati</taxon>
        <taxon>Actinomycetota</taxon>
        <taxon>Actinomycetes</taxon>
        <taxon>Micrococcales</taxon>
        <taxon>Microbacteriaceae</taxon>
        <taxon>Paramicrobacterium</taxon>
    </lineage>
</organism>
<sequence length="218" mass="24384">MSDNERDERPQPKYGAYADKKPARPQFGEYATPEQQRAAIRVPASDDNESVPIEKRDQEPSSSRDTGQSEQHPHHQPNRVHRASNAPSANDDPVAEVRRRTDRFSTYILLGVGLFSVLTTAPSLFQLPQMLTQAYAQFGMGEYSNTGLATTIGWIIFVVYAGLWIAALLLSLRRLAARKTTWWVPFVVGVIANVMYLILLTVAMVNDPAFMQYVADLS</sequence>
<protein>
    <submittedName>
        <fullName evidence="3">Uncharacterized protein</fullName>
    </submittedName>
</protein>
<dbReference type="Pfam" id="PF19779">
    <property type="entry name" value="DUF6264"/>
    <property type="match status" value="1"/>
</dbReference>
<dbReference type="AlphaFoldDB" id="A0A2A9DYS3"/>
<proteinExistence type="predicted"/>
<keyword evidence="4" id="KW-1185">Reference proteome</keyword>
<comment type="caution">
    <text evidence="3">The sequence shown here is derived from an EMBL/GenBank/DDBJ whole genome shotgun (WGS) entry which is preliminary data.</text>
</comment>
<dbReference type="RefSeq" id="WP_098408719.1">
    <property type="nucleotide sequence ID" value="NZ_PDJE01000001.1"/>
</dbReference>
<evidence type="ECO:0000313" key="4">
    <source>
        <dbReference type="Proteomes" id="UP000221369"/>
    </source>
</evidence>
<feature type="transmembrane region" description="Helical" evidence="2">
    <location>
        <begin position="182"/>
        <end position="205"/>
    </location>
</feature>
<feature type="transmembrane region" description="Helical" evidence="2">
    <location>
        <begin position="147"/>
        <end position="170"/>
    </location>
</feature>
<feature type="compositionally biased region" description="Basic and acidic residues" evidence="1">
    <location>
        <begin position="1"/>
        <end position="11"/>
    </location>
</feature>
<name>A0A2A9DYS3_9MICO</name>
<feature type="compositionally biased region" description="Polar residues" evidence="1">
    <location>
        <begin position="60"/>
        <end position="70"/>
    </location>
</feature>
<dbReference type="EMBL" id="PDJE01000001">
    <property type="protein sequence ID" value="PFG31744.1"/>
    <property type="molecule type" value="Genomic_DNA"/>
</dbReference>
<feature type="region of interest" description="Disordered" evidence="1">
    <location>
        <begin position="1"/>
        <end position="96"/>
    </location>
</feature>
<evidence type="ECO:0000313" key="3">
    <source>
        <dbReference type="EMBL" id="PFG31744.1"/>
    </source>
</evidence>
<dbReference type="InterPro" id="IPR046231">
    <property type="entry name" value="DUF6264"/>
</dbReference>
<keyword evidence="2" id="KW-0812">Transmembrane</keyword>
<evidence type="ECO:0000256" key="2">
    <source>
        <dbReference type="SAM" id="Phobius"/>
    </source>
</evidence>